<protein>
    <submittedName>
        <fullName evidence="2">Uncharacterized protein</fullName>
    </submittedName>
</protein>
<organism evidence="2 3">
    <name type="scientific">Aspergillus calidoustus</name>
    <dbReference type="NCBI Taxonomy" id="454130"/>
    <lineage>
        <taxon>Eukaryota</taxon>
        <taxon>Fungi</taxon>
        <taxon>Dikarya</taxon>
        <taxon>Ascomycota</taxon>
        <taxon>Pezizomycotina</taxon>
        <taxon>Eurotiomycetes</taxon>
        <taxon>Eurotiomycetidae</taxon>
        <taxon>Eurotiales</taxon>
        <taxon>Aspergillaceae</taxon>
        <taxon>Aspergillus</taxon>
        <taxon>Aspergillus subgen. Nidulantes</taxon>
    </lineage>
</organism>
<proteinExistence type="predicted"/>
<evidence type="ECO:0000313" key="2">
    <source>
        <dbReference type="EMBL" id="CEL11696.1"/>
    </source>
</evidence>
<evidence type="ECO:0000256" key="1">
    <source>
        <dbReference type="SAM" id="MobiDB-lite"/>
    </source>
</evidence>
<feature type="region of interest" description="Disordered" evidence="1">
    <location>
        <begin position="95"/>
        <end position="179"/>
    </location>
</feature>
<feature type="compositionally biased region" description="Polar residues" evidence="1">
    <location>
        <begin position="224"/>
        <end position="236"/>
    </location>
</feature>
<dbReference type="AlphaFoldDB" id="A0A0U5GIW6"/>
<accession>A0A0U5GIW6</accession>
<name>A0A0U5GIW6_ASPCI</name>
<gene>
    <name evidence="2" type="ORF">ASPCAL14795</name>
</gene>
<keyword evidence="3" id="KW-1185">Reference proteome</keyword>
<dbReference type="Proteomes" id="UP000054771">
    <property type="component" value="Unassembled WGS sequence"/>
</dbReference>
<reference evidence="3" key="1">
    <citation type="journal article" date="2016" name="Genome Announc.">
        <title>Draft genome sequences of fungus Aspergillus calidoustus.</title>
        <authorList>
            <person name="Horn F."/>
            <person name="Linde J."/>
            <person name="Mattern D.J."/>
            <person name="Walther G."/>
            <person name="Guthke R."/>
            <person name="Scherlach K."/>
            <person name="Martin K."/>
            <person name="Brakhage A.A."/>
            <person name="Petzke L."/>
            <person name="Valiante V."/>
        </authorList>
    </citation>
    <scope>NUCLEOTIDE SEQUENCE [LARGE SCALE GENOMIC DNA]</scope>
    <source>
        <strain evidence="3">SF006504</strain>
    </source>
</reference>
<dbReference type="EMBL" id="CDMC01000030">
    <property type="protein sequence ID" value="CEL11696.1"/>
    <property type="molecule type" value="Genomic_DNA"/>
</dbReference>
<feature type="compositionally biased region" description="Polar residues" evidence="1">
    <location>
        <begin position="99"/>
        <end position="138"/>
    </location>
</feature>
<evidence type="ECO:0000313" key="3">
    <source>
        <dbReference type="Proteomes" id="UP000054771"/>
    </source>
</evidence>
<sequence>MKLNKSTKLNPEAHLIYALRLCTKLLAKHPDLRLSNRVINIINEIDGLCKDNRQRGLANRKRKQKDPAYRPTKPFKRVRLAPAAQRVDLDASRGPAKFCNNTSRDQTCPETFPRTSGDSTSDGPATSCDATTYGTSGATIDPARTSPETFGHPSTTSHLASHGAISQLQETASEPSCDVTIQSHATSLEASNSSRRDGCETSREQAAILHAVSRESMVAPQEPASETSFDSLTRSLEPSHDASTDDENTSCAHPITVAMAIDIIHQFSQKLYEPPQHIYAEIVRSVQEDLQIQWSDDRSWRDIIEKSFFKAHRYVIFNLLEYIGASEWFDKQVTEISAAAPRIWDLLKLPCDKLDSTINLILAVPEQMTLLKLLSKQLEYLVNTGSTDLQTFCNGLKEHHLVPEQEIKDLLVTLLTDRGNNAQTQTENIESLHDSSQAGLASGDHVVASQRQFPHAIEPDFKVFKDNDNSSIITSTLYQRTSPM</sequence>
<feature type="compositionally biased region" description="Polar residues" evidence="1">
    <location>
        <begin position="146"/>
        <end position="179"/>
    </location>
</feature>
<feature type="region of interest" description="Disordered" evidence="1">
    <location>
        <begin position="214"/>
        <end position="248"/>
    </location>
</feature>
<dbReference type="STRING" id="454130.A0A0U5GIW6"/>